<dbReference type="EMBL" id="CP016782">
    <property type="protein sequence ID" value="ASY27597.1"/>
    <property type="molecule type" value="Genomic_DNA"/>
</dbReference>
<proteinExistence type="predicted"/>
<evidence type="ECO:0000256" key="2">
    <source>
        <dbReference type="ARBA" id="ARBA00012438"/>
    </source>
</evidence>
<keyword evidence="8" id="KW-0902">Two-component regulatory system</keyword>
<dbReference type="PANTHER" id="PTHR24421">
    <property type="entry name" value="NITRATE/NITRITE SENSOR PROTEIN NARX-RELATED"/>
    <property type="match status" value="1"/>
</dbReference>
<dbReference type="Gene3D" id="3.30.565.10">
    <property type="entry name" value="Histidine kinase-like ATPase, C-terminal domain"/>
    <property type="match status" value="1"/>
</dbReference>
<evidence type="ECO:0000256" key="6">
    <source>
        <dbReference type="ARBA" id="ARBA00022777"/>
    </source>
</evidence>
<keyword evidence="12" id="KW-1185">Reference proteome</keyword>
<dbReference type="Pfam" id="PF02518">
    <property type="entry name" value="HATPase_c"/>
    <property type="match status" value="1"/>
</dbReference>
<keyword evidence="3" id="KW-0597">Phosphoprotein</keyword>
<keyword evidence="5" id="KW-0547">Nucleotide-binding</keyword>
<dbReference type="InterPro" id="IPR050482">
    <property type="entry name" value="Sensor_HK_TwoCompSys"/>
</dbReference>
<evidence type="ECO:0000259" key="10">
    <source>
        <dbReference type="Pfam" id="PF07730"/>
    </source>
</evidence>
<sequence>MTQRERVKIAQELHDGIAQDLVGLSYSLDLLLAAPETPSVTRIELRTILFKVSALIESVRAEIFNLRAQELLSFEQSLRALLLELRSTVELKIAREDFAISAHIEEELLAISRELLRNSLKHSGASVIEISISKSENSMQYIYRDNGKGMNTPKSAGFGIRGIQERCSAINGALTTSSSSQGTNYSITLPS</sequence>
<evidence type="ECO:0000256" key="3">
    <source>
        <dbReference type="ARBA" id="ARBA00022553"/>
    </source>
</evidence>
<dbReference type="SUPFAM" id="SSF55874">
    <property type="entry name" value="ATPase domain of HSP90 chaperone/DNA topoisomerase II/histidine kinase"/>
    <property type="match status" value="1"/>
</dbReference>
<dbReference type="RefSeq" id="WP_095697894.1">
    <property type="nucleotide sequence ID" value="NZ_CP016782.1"/>
</dbReference>
<dbReference type="InterPro" id="IPR003594">
    <property type="entry name" value="HATPase_dom"/>
</dbReference>
<dbReference type="GO" id="GO:0016020">
    <property type="term" value="C:membrane"/>
    <property type="evidence" value="ECO:0007669"/>
    <property type="project" value="InterPro"/>
</dbReference>
<dbReference type="GO" id="GO:0005524">
    <property type="term" value="F:ATP binding"/>
    <property type="evidence" value="ECO:0007669"/>
    <property type="project" value="UniProtKB-KW"/>
</dbReference>
<dbReference type="InterPro" id="IPR036890">
    <property type="entry name" value="HATPase_C_sf"/>
</dbReference>
<dbReference type="PANTHER" id="PTHR24421:SF10">
    <property type="entry name" value="NITRATE_NITRITE SENSOR PROTEIN NARQ"/>
    <property type="match status" value="1"/>
</dbReference>
<evidence type="ECO:0000256" key="8">
    <source>
        <dbReference type="ARBA" id="ARBA00023012"/>
    </source>
</evidence>
<feature type="domain" description="Signal transduction histidine kinase subgroup 3 dimerisation and phosphoacceptor" evidence="10">
    <location>
        <begin position="5"/>
        <end position="70"/>
    </location>
</feature>
<dbReference type="Proteomes" id="UP000217221">
    <property type="component" value="Chromosome"/>
</dbReference>
<keyword evidence="4" id="KW-0808">Transferase</keyword>
<dbReference type="CDD" id="cd16917">
    <property type="entry name" value="HATPase_UhpB-NarQ-NarX-like"/>
    <property type="match status" value="1"/>
</dbReference>
<protein>
    <recommendedName>
        <fullName evidence="2">histidine kinase</fullName>
        <ecNumber evidence="2">2.7.13.3</ecNumber>
    </recommendedName>
</protein>
<evidence type="ECO:0000313" key="12">
    <source>
        <dbReference type="Proteomes" id="UP000217221"/>
    </source>
</evidence>
<reference evidence="11 12" key="1">
    <citation type="submission" date="2016-07" db="EMBL/GenBank/DDBJ databases">
        <title>High microdiversification within the ubiquitous acI lineage of Actinobacteria.</title>
        <authorList>
            <person name="Neuenschwander S.M."/>
            <person name="Salcher M."/>
            <person name="Ghai R."/>
            <person name="Pernthaler J."/>
        </authorList>
    </citation>
    <scope>NUCLEOTIDE SEQUENCE [LARGE SCALE GENOMIC DNA]</scope>
    <source>
        <strain evidence="11">MMS-VB-114</strain>
    </source>
</reference>
<evidence type="ECO:0000313" key="11">
    <source>
        <dbReference type="EMBL" id="ASY27597.1"/>
    </source>
</evidence>
<gene>
    <name evidence="11" type="ORF">PHILAsVB114_02830</name>
</gene>
<organism evidence="11 12">
    <name type="scientific">Candidatus Planktophila limnetica</name>
    <dbReference type="NCBI Taxonomy" id="573600"/>
    <lineage>
        <taxon>Bacteria</taxon>
        <taxon>Bacillati</taxon>
        <taxon>Actinomycetota</taxon>
        <taxon>Actinomycetes</taxon>
        <taxon>Candidatus Nanopelagicales</taxon>
        <taxon>Candidatus Nanopelagicaceae</taxon>
        <taxon>Candidatus Planktophila</taxon>
    </lineage>
</organism>
<dbReference type="KEGG" id="plim:PHILAsVB114_02830"/>
<evidence type="ECO:0000256" key="1">
    <source>
        <dbReference type="ARBA" id="ARBA00000085"/>
    </source>
</evidence>
<dbReference type="OrthoDB" id="227596at2"/>
<evidence type="ECO:0000259" key="9">
    <source>
        <dbReference type="Pfam" id="PF02518"/>
    </source>
</evidence>
<dbReference type="GO" id="GO:0046983">
    <property type="term" value="F:protein dimerization activity"/>
    <property type="evidence" value="ECO:0007669"/>
    <property type="project" value="InterPro"/>
</dbReference>
<keyword evidence="7" id="KW-0067">ATP-binding</keyword>
<dbReference type="GO" id="GO:0000155">
    <property type="term" value="F:phosphorelay sensor kinase activity"/>
    <property type="evidence" value="ECO:0007669"/>
    <property type="project" value="InterPro"/>
</dbReference>
<dbReference type="Pfam" id="PF07730">
    <property type="entry name" value="HisKA_3"/>
    <property type="match status" value="1"/>
</dbReference>
<keyword evidence="6 11" id="KW-0418">Kinase</keyword>
<feature type="domain" description="Histidine kinase/HSP90-like ATPase" evidence="9">
    <location>
        <begin position="106"/>
        <end position="190"/>
    </location>
</feature>
<accession>A0A249LF23</accession>
<evidence type="ECO:0000256" key="5">
    <source>
        <dbReference type="ARBA" id="ARBA00022741"/>
    </source>
</evidence>
<name>A0A249LF23_9ACTN</name>
<evidence type="ECO:0000256" key="7">
    <source>
        <dbReference type="ARBA" id="ARBA00022840"/>
    </source>
</evidence>
<dbReference type="AlphaFoldDB" id="A0A249LF23"/>
<dbReference type="InterPro" id="IPR011712">
    <property type="entry name" value="Sig_transdc_His_kin_sub3_dim/P"/>
</dbReference>
<evidence type="ECO:0000256" key="4">
    <source>
        <dbReference type="ARBA" id="ARBA00022679"/>
    </source>
</evidence>
<comment type="catalytic activity">
    <reaction evidence="1">
        <text>ATP + protein L-histidine = ADP + protein N-phospho-L-histidine.</text>
        <dbReference type="EC" id="2.7.13.3"/>
    </reaction>
</comment>
<dbReference type="EC" id="2.7.13.3" evidence="2"/>